<name>A0A1T0A9F0_9GAMM</name>
<dbReference type="PROSITE" id="PS00794">
    <property type="entry name" value="HPPK"/>
    <property type="match status" value="1"/>
</dbReference>
<keyword evidence="6" id="KW-0547">Nucleotide-binding</keyword>
<comment type="pathway">
    <text evidence="1">Cofactor biosynthesis; tetrahydrofolate biosynthesis; 2-amino-4-hydroxy-6-hydroxymethyl-7,8-dihydropteridine diphosphate from 7,8-dihydroneopterin triphosphate: step 4/4.</text>
</comment>
<dbReference type="InterPro" id="IPR000550">
    <property type="entry name" value="Hppk"/>
</dbReference>
<evidence type="ECO:0000313" key="15">
    <source>
        <dbReference type="Proteomes" id="UP000190435"/>
    </source>
</evidence>
<dbReference type="AlphaFoldDB" id="A0A1T0A9F0"/>
<dbReference type="Pfam" id="PF01288">
    <property type="entry name" value="HPPK"/>
    <property type="match status" value="1"/>
</dbReference>
<keyword evidence="15" id="KW-1185">Reference proteome</keyword>
<comment type="caution">
    <text evidence="14">The sequence shown here is derived from an EMBL/GenBank/DDBJ whole genome shotgun (WGS) entry which is preliminary data.</text>
</comment>
<dbReference type="GO" id="GO:0005524">
    <property type="term" value="F:ATP binding"/>
    <property type="evidence" value="ECO:0007669"/>
    <property type="project" value="UniProtKB-KW"/>
</dbReference>
<dbReference type="Gene3D" id="3.30.70.560">
    <property type="entry name" value="7,8-Dihydro-6-hydroxymethylpterin-pyrophosphokinase HPPK"/>
    <property type="match status" value="1"/>
</dbReference>
<keyword evidence="8" id="KW-0067">ATP-binding</keyword>
<evidence type="ECO:0000256" key="2">
    <source>
        <dbReference type="ARBA" id="ARBA00005810"/>
    </source>
</evidence>
<keyword evidence="7 14" id="KW-0418">Kinase</keyword>
<evidence type="ECO:0000256" key="1">
    <source>
        <dbReference type="ARBA" id="ARBA00005051"/>
    </source>
</evidence>
<evidence type="ECO:0000256" key="9">
    <source>
        <dbReference type="ARBA" id="ARBA00022909"/>
    </source>
</evidence>
<evidence type="ECO:0000256" key="6">
    <source>
        <dbReference type="ARBA" id="ARBA00022741"/>
    </source>
</evidence>
<accession>A0A1T0A9F0</accession>
<evidence type="ECO:0000256" key="7">
    <source>
        <dbReference type="ARBA" id="ARBA00022777"/>
    </source>
</evidence>
<dbReference type="RefSeq" id="WP_242620148.1">
    <property type="nucleotide sequence ID" value="NZ_CAACXO010000058.1"/>
</dbReference>
<dbReference type="PANTHER" id="PTHR43071">
    <property type="entry name" value="2-AMINO-4-HYDROXY-6-HYDROXYMETHYLDIHYDROPTERIDINE PYROPHOSPHOKINASE"/>
    <property type="match status" value="1"/>
</dbReference>
<evidence type="ECO:0000256" key="12">
    <source>
        <dbReference type="ARBA" id="ARBA00033413"/>
    </source>
</evidence>
<dbReference type="UniPathway" id="UPA00077">
    <property type="reaction ID" value="UER00155"/>
</dbReference>
<comment type="similarity">
    <text evidence="2">Belongs to the HPPK family.</text>
</comment>
<evidence type="ECO:0000256" key="4">
    <source>
        <dbReference type="ARBA" id="ARBA00016218"/>
    </source>
</evidence>
<reference evidence="14 15" key="1">
    <citation type="submission" date="2017-02" db="EMBL/GenBank/DDBJ databases">
        <title>Draft genome sequence of Moraxella caviae CCUG 355 type strain.</title>
        <authorList>
            <person name="Engstrom-Jakobsson H."/>
            <person name="Salva-Serra F."/>
            <person name="Thorell K."/>
            <person name="Gonzales-Siles L."/>
            <person name="Karlsson R."/>
            <person name="Boulund F."/>
            <person name="Engstrand L."/>
            <person name="Moore E."/>
        </authorList>
    </citation>
    <scope>NUCLEOTIDE SEQUENCE [LARGE SCALE GENOMIC DNA]</scope>
    <source>
        <strain evidence="14 15">CCUG 355</strain>
    </source>
</reference>
<dbReference type="SUPFAM" id="SSF55083">
    <property type="entry name" value="6-hydroxymethyl-7,8-dihydropterin pyrophosphokinase, HPPK"/>
    <property type="match status" value="1"/>
</dbReference>
<keyword evidence="5" id="KW-0808">Transferase</keyword>
<keyword evidence="9" id="KW-0289">Folate biosynthesis</keyword>
<evidence type="ECO:0000256" key="10">
    <source>
        <dbReference type="ARBA" id="ARBA00029409"/>
    </source>
</evidence>
<protein>
    <recommendedName>
        <fullName evidence="4">2-amino-4-hydroxy-6-hydroxymethyldihydropteridine pyrophosphokinase</fullName>
        <ecNumber evidence="3">2.7.6.3</ecNumber>
    </recommendedName>
    <alternativeName>
        <fullName evidence="11">6-hydroxymethyl-7,8-dihydropterin pyrophosphokinase</fullName>
    </alternativeName>
    <alternativeName>
        <fullName evidence="12">7,8-dihydro-6-hydroxymethylpterin-pyrophosphokinase</fullName>
    </alternativeName>
</protein>
<evidence type="ECO:0000256" key="11">
    <source>
        <dbReference type="ARBA" id="ARBA00029766"/>
    </source>
</evidence>
<dbReference type="GO" id="GO:0046656">
    <property type="term" value="P:folic acid biosynthetic process"/>
    <property type="evidence" value="ECO:0007669"/>
    <property type="project" value="UniProtKB-KW"/>
</dbReference>
<dbReference type="GO" id="GO:0016301">
    <property type="term" value="F:kinase activity"/>
    <property type="evidence" value="ECO:0007669"/>
    <property type="project" value="UniProtKB-KW"/>
</dbReference>
<dbReference type="InterPro" id="IPR035907">
    <property type="entry name" value="Hppk_sf"/>
</dbReference>
<dbReference type="GO" id="GO:0046654">
    <property type="term" value="P:tetrahydrofolate biosynthetic process"/>
    <property type="evidence" value="ECO:0007669"/>
    <property type="project" value="UniProtKB-UniPathway"/>
</dbReference>
<organism evidence="14 15">
    <name type="scientific">Moraxella caviae</name>
    <dbReference type="NCBI Taxonomy" id="34060"/>
    <lineage>
        <taxon>Bacteria</taxon>
        <taxon>Pseudomonadati</taxon>
        <taxon>Pseudomonadota</taxon>
        <taxon>Gammaproteobacteria</taxon>
        <taxon>Moraxellales</taxon>
        <taxon>Moraxellaceae</taxon>
        <taxon>Moraxella</taxon>
    </lineage>
</organism>
<dbReference type="GO" id="GO:0003848">
    <property type="term" value="F:2-amino-4-hydroxy-6-hydroxymethyldihydropteridine diphosphokinase activity"/>
    <property type="evidence" value="ECO:0007669"/>
    <property type="project" value="UniProtKB-EC"/>
</dbReference>
<feature type="domain" description="7,8-dihydro-6-hydroxymethylpterin-pyrophosphokinase" evidence="13">
    <location>
        <begin position="96"/>
        <end position="107"/>
    </location>
</feature>
<evidence type="ECO:0000259" key="13">
    <source>
        <dbReference type="PROSITE" id="PS00794"/>
    </source>
</evidence>
<dbReference type="EC" id="2.7.6.3" evidence="3"/>
<dbReference type="Proteomes" id="UP000190435">
    <property type="component" value="Unassembled WGS sequence"/>
</dbReference>
<dbReference type="STRING" id="34060.B0181_01930"/>
<evidence type="ECO:0000256" key="3">
    <source>
        <dbReference type="ARBA" id="ARBA00013253"/>
    </source>
</evidence>
<dbReference type="PANTHER" id="PTHR43071:SF1">
    <property type="entry name" value="2-AMINO-4-HYDROXY-6-HYDROXYMETHYLDIHYDROPTERIDINE PYROPHOSPHOKINASE"/>
    <property type="match status" value="1"/>
</dbReference>
<dbReference type="CDD" id="cd00483">
    <property type="entry name" value="HPPK"/>
    <property type="match status" value="1"/>
</dbReference>
<gene>
    <name evidence="14" type="ORF">B0181_01930</name>
</gene>
<evidence type="ECO:0000313" key="14">
    <source>
        <dbReference type="EMBL" id="OOR92367.1"/>
    </source>
</evidence>
<dbReference type="NCBIfam" id="TIGR01498">
    <property type="entry name" value="folK"/>
    <property type="match status" value="1"/>
</dbReference>
<dbReference type="EMBL" id="MUXU01000015">
    <property type="protein sequence ID" value="OOR92367.1"/>
    <property type="molecule type" value="Genomic_DNA"/>
</dbReference>
<evidence type="ECO:0000256" key="5">
    <source>
        <dbReference type="ARBA" id="ARBA00022679"/>
    </source>
</evidence>
<evidence type="ECO:0000256" key="8">
    <source>
        <dbReference type="ARBA" id="ARBA00022840"/>
    </source>
</evidence>
<proteinExistence type="inferred from homology"/>
<comment type="function">
    <text evidence="10">Catalyzes the transfer of pyrophosphate from adenosine triphosphate (ATP) to 6-hydroxymethyl-7,8-dihydropterin, an enzymatic step in folate biosynthesis pathway.</text>
</comment>
<sequence length="170" mass="18937">MMADWVQIYLGLGGNIANELGDPKSHILAAANALAQHENFRQVRLSSLYSSKPFGVTDQPDFVNAVLAAQTNLAPLALLDFCQSLEQNAGRVRLRHWGERSLDVDILLYGNQTIDSERLVVPHAFMWQRNFVLVPLFELDEHLIVDDLALKDVSLAKDMTGLIKLPNTAD</sequence>